<feature type="compositionally biased region" description="Basic and acidic residues" evidence="4">
    <location>
        <begin position="181"/>
        <end position="239"/>
    </location>
</feature>
<feature type="compositionally biased region" description="Basic and acidic residues" evidence="4">
    <location>
        <begin position="1389"/>
        <end position="1398"/>
    </location>
</feature>
<feature type="compositionally biased region" description="Polar residues" evidence="4">
    <location>
        <begin position="833"/>
        <end position="842"/>
    </location>
</feature>
<evidence type="ECO:0000313" key="5">
    <source>
        <dbReference type="EMBL" id="QSZ30895.1"/>
    </source>
</evidence>
<feature type="region of interest" description="Disordered" evidence="4">
    <location>
        <begin position="545"/>
        <end position="583"/>
    </location>
</feature>
<feature type="compositionally biased region" description="Basic and acidic residues" evidence="4">
    <location>
        <begin position="1327"/>
        <end position="1341"/>
    </location>
</feature>
<keyword evidence="3" id="KW-0234">DNA repair</keyword>
<dbReference type="GO" id="GO:0034974">
    <property type="term" value="C:Swi5-Swi2 complex"/>
    <property type="evidence" value="ECO:0007669"/>
    <property type="project" value="TreeGrafter"/>
</dbReference>
<feature type="compositionally biased region" description="Low complexity" evidence="4">
    <location>
        <begin position="1468"/>
        <end position="1484"/>
    </location>
</feature>
<feature type="region of interest" description="Disordered" evidence="4">
    <location>
        <begin position="26"/>
        <end position="253"/>
    </location>
</feature>
<feature type="compositionally biased region" description="Polar residues" evidence="4">
    <location>
        <begin position="465"/>
        <end position="480"/>
    </location>
</feature>
<feature type="compositionally biased region" description="Basic and acidic residues" evidence="4">
    <location>
        <begin position="325"/>
        <end position="361"/>
    </location>
</feature>
<feature type="compositionally biased region" description="Acidic residues" evidence="4">
    <location>
        <begin position="783"/>
        <end position="799"/>
    </location>
</feature>
<evidence type="ECO:0000256" key="3">
    <source>
        <dbReference type="ARBA" id="ARBA00023204"/>
    </source>
</evidence>
<feature type="compositionally biased region" description="Acidic residues" evidence="4">
    <location>
        <begin position="863"/>
        <end position="875"/>
    </location>
</feature>
<dbReference type="GO" id="GO:0010772">
    <property type="term" value="P:meiotic DNA recombinase assembly involved in reciprocal meiotic recombination"/>
    <property type="evidence" value="ECO:0007669"/>
    <property type="project" value="TreeGrafter"/>
</dbReference>
<accession>A0A8A3NZ00</accession>
<comment type="similarity">
    <text evidence="1">Belongs to the SWI5/SAE3 family.</text>
</comment>
<reference evidence="5" key="1">
    <citation type="submission" date="2020-10" db="EMBL/GenBank/DDBJ databases">
        <title>Genome Sequence of Monilinia vaccinii-corymbosi Sheds Light on Mummy Berry Disease Infection of Blueberry and Mating Type.</title>
        <authorList>
            <person name="Yow A.G."/>
            <person name="Zhang Y."/>
            <person name="Bansal K."/>
            <person name="Eacker S.M."/>
            <person name="Sullivan S."/>
            <person name="Liachko I."/>
            <person name="Cubeta M.A."/>
            <person name="Rollins J.A."/>
            <person name="Ashrafi H."/>
        </authorList>
    </citation>
    <scope>NUCLEOTIDE SEQUENCE</scope>
    <source>
        <strain evidence="5">RL-1</strain>
    </source>
</reference>
<feature type="compositionally biased region" description="Acidic residues" evidence="4">
    <location>
        <begin position="1289"/>
        <end position="1298"/>
    </location>
</feature>
<feature type="region of interest" description="Disordered" evidence="4">
    <location>
        <begin position="325"/>
        <end position="530"/>
    </location>
</feature>
<organism evidence="5 6">
    <name type="scientific">Monilinia vaccinii-corymbosi</name>
    <dbReference type="NCBI Taxonomy" id="61207"/>
    <lineage>
        <taxon>Eukaryota</taxon>
        <taxon>Fungi</taxon>
        <taxon>Dikarya</taxon>
        <taxon>Ascomycota</taxon>
        <taxon>Pezizomycotina</taxon>
        <taxon>Leotiomycetes</taxon>
        <taxon>Helotiales</taxon>
        <taxon>Sclerotiniaceae</taxon>
        <taxon>Monilinia</taxon>
    </lineage>
</organism>
<dbReference type="InterPro" id="IPR017956">
    <property type="entry name" value="AT_hook_DNA-bd_motif"/>
</dbReference>
<feature type="region of interest" description="Disordered" evidence="4">
    <location>
        <begin position="1289"/>
        <end position="1347"/>
    </location>
</feature>
<feature type="compositionally biased region" description="Basic and acidic residues" evidence="4">
    <location>
        <begin position="905"/>
        <end position="915"/>
    </location>
</feature>
<feature type="compositionally biased region" description="Basic residues" evidence="4">
    <location>
        <begin position="1422"/>
        <end position="1437"/>
    </location>
</feature>
<feature type="compositionally biased region" description="Basic residues" evidence="4">
    <location>
        <begin position="762"/>
        <end position="773"/>
    </location>
</feature>
<feature type="region of interest" description="Disordered" evidence="4">
    <location>
        <begin position="1366"/>
        <end position="1447"/>
    </location>
</feature>
<proteinExistence type="inferred from homology"/>
<name>A0A8A3NZ00_9HELO</name>
<gene>
    <name evidence="5" type="ORF">DSL72_000453</name>
</gene>
<feature type="compositionally biased region" description="Polar residues" evidence="4">
    <location>
        <begin position="892"/>
        <end position="901"/>
    </location>
</feature>
<dbReference type="EMBL" id="CP063406">
    <property type="protein sequence ID" value="QSZ30895.1"/>
    <property type="molecule type" value="Genomic_DNA"/>
</dbReference>
<dbReference type="PANTHER" id="PTHR28529:SF2">
    <property type="entry name" value="DNA REPAIR PROTEIN SWI5 HOMOLOG"/>
    <property type="match status" value="1"/>
</dbReference>
<protein>
    <submittedName>
        <fullName evidence="5">Uncharacterized protein</fullName>
    </submittedName>
</protein>
<feature type="region of interest" description="Disordered" evidence="4">
    <location>
        <begin position="1240"/>
        <end position="1276"/>
    </location>
</feature>
<feature type="compositionally biased region" description="Polar residues" evidence="4">
    <location>
        <begin position="976"/>
        <end position="996"/>
    </location>
</feature>
<evidence type="ECO:0000256" key="1">
    <source>
        <dbReference type="ARBA" id="ARBA00008060"/>
    </source>
</evidence>
<sequence length="1579" mass="170464">MDGGLLGMDLGMDLYEQWDWQRFREAESMELDEEGGDESMLQAEMGVESGDEADEGKVEESRKKLLPQYDGIIEEADDKKSKHTGLPQYDGPDEEKDENASPLKVGSKDIDARSRQVGFPQYDGPSEGAMSISKTGVEGVDIIPNHDDTVSTSLPDEALGKNDSEDQEQSVALEAAEVNQEENHFDNLLDKNRKTREMYVNDGEHPPADQKKALEAVADKESENSERYNDEAEQRENREAIVAGDGSISDFLGGETVDEDVIKVCGDSTSQETLKEPSIPKSAAIETVSKPESVADVNNSGDINLVEKRINDTIDDPVMRAESTVLEKSHDYTSSEREVATEEAKIAVDEDAGEKKNRPEEAQSNNSNLATAHSDIIEETGNNGNTGTHSEIDRYAVESNTSGFLSNQDLRDLEGKSSSNPTPDQSPVKLTTEGGSSGGILNAVKDTADESTPGTADIDNVPALTYTQTRASSITDQVPVNDSDMEDVELPPLSRTNSPAQRGAEIPDSDAVTASSQQSPQKLTHIEIPLDRRMWDTQNVETPIANAATEEGSEDKETEGLVSSFGRECATSSIDPKKQLNEPKAMEAEILQNVTDNAAKESEASVDALVEFPKKLAEGSSADAEYNMEAESPSAQSFPQKMTNRRGRPPGRKRSGIVNNKLDDEESADKMATLIEADSEKPRSMDSKDMSNASSSVPEKKGPGRTSGRKISALAIEEPATKQGPGSQEVPAIEKTNEVAKQTPTKDPLANKLSPSSPAPEKRKRGRPVRRKISVLSTATGDGDVEDAEREVASMDEESTNLIVGPNSTDRPEQSSPIHPMQEKRKGRPPGRKSSNLSSVKQDVQDLDVLNSVTALAPSENAENLDDPVFDDTVDEMTANSSSPVKRKRGRSASQKFSGSSPRIVDTEEIVKEASRIIPTMVTKNAEMEDATPNQKSPKESVAISSPQVKSKRGRPSYKSSGIVSDGAEVGELPNEASSIPHNEASTQEATTNGRSNEALADSSSERLRKRGRPSNRKVSELTSQKTVIEEAAGENSEDFTAEKTANTSMNESGDVHSANEPADTDSSPVKRKRGMLASRTVSGLSPEKTIVNEASEGTQCMATEKAAIFSINAPVANLKSADEPPPFGTPLPEKTKRGRPGSRKVSQLNPQKIVANEAAEEDPEGIKMQEAIASDINEPPDFNSSSKRKRGRTTDRKPSGVSLEKHDIVEPVKATPNGATAAASEIGMNADINDLDASLSATSSPAKRKGGRPACKASSLSTGKAANESMPTDVNAAGKNTLIEIVDSDEEGGELLDESSPAKKAKLEPRKRGRPSGIKSLNLSTEDTKAGEEDLGEERRTRAKGAENMVVDTQVCNELPLLEKKRRGRPLATKVQRITNSDSEVTEDEKQTSEESKIPGAKNEWPVEAEHDEQENPAIEKKKRGRPALLKNKGKQTAKVSEPANDEDVNLTMKYASSTTASSKGKVSASQVSNSSNNSSSSQRQDAFFAEMKAIKISSILSRNAQLKSEIAQKVEKTQEISQGLEQPARETVKRHIKLLHDYNDIKDVGQGLLGMIADNRGVRVGELYEEFGVNIAD</sequence>
<feature type="compositionally biased region" description="Basic and acidic residues" evidence="4">
    <location>
        <begin position="678"/>
        <end position="689"/>
    </location>
</feature>
<keyword evidence="2" id="KW-0227">DNA damage</keyword>
<feature type="compositionally biased region" description="Basic and acidic residues" evidence="4">
    <location>
        <begin position="1193"/>
        <end position="1211"/>
    </location>
</feature>
<evidence type="ECO:0000256" key="4">
    <source>
        <dbReference type="SAM" id="MobiDB-lite"/>
    </source>
</evidence>
<keyword evidence="6" id="KW-1185">Reference proteome</keyword>
<dbReference type="PANTHER" id="PTHR28529">
    <property type="entry name" value="DNA REPAIR PROTEIN SWI5 HOMOLOG"/>
    <property type="match status" value="1"/>
</dbReference>
<feature type="region of interest" description="Disordered" evidence="4">
    <location>
        <begin position="620"/>
        <end position="1091"/>
    </location>
</feature>
<feature type="region of interest" description="Disordered" evidence="4">
    <location>
        <begin position="1459"/>
        <end position="1485"/>
    </location>
</feature>
<feature type="compositionally biased region" description="Polar residues" evidence="4">
    <location>
        <begin position="1259"/>
        <end position="1273"/>
    </location>
</feature>
<feature type="compositionally biased region" description="Basic residues" evidence="4">
    <location>
        <begin position="643"/>
        <end position="655"/>
    </location>
</feature>
<feature type="region of interest" description="Disordered" evidence="4">
    <location>
        <begin position="1119"/>
        <end position="1217"/>
    </location>
</feature>
<dbReference type="Proteomes" id="UP000672032">
    <property type="component" value="Chromosome 2"/>
</dbReference>
<feature type="compositionally biased region" description="Polar residues" evidence="4">
    <location>
        <begin position="380"/>
        <end position="389"/>
    </location>
</feature>
<dbReference type="GO" id="GO:0032798">
    <property type="term" value="C:Swi5-Sfr1 complex"/>
    <property type="evidence" value="ECO:0007669"/>
    <property type="project" value="TreeGrafter"/>
</dbReference>
<dbReference type="Pfam" id="PF07061">
    <property type="entry name" value="Swi5"/>
    <property type="match status" value="1"/>
</dbReference>
<feature type="compositionally biased region" description="Polar residues" evidence="4">
    <location>
        <begin position="362"/>
        <end position="371"/>
    </location>
</feature>
<feature type="compositionally biased region" description="Polar residues" evidence="4">
    <location>
        <begin position="398"/>
        <end position="408"/>
    </location>
</feature>
<dbReference type="OrthoDB" id="255837at2759"/>
<feature type="compositionally biased region" description="Polar residues" evidence="4">
    <location>
        <begin position="800"/>
        <end position="817"/>
    </location>
</feature>
<evidence type="ECO:0000313" key="6">
    <source>
        <dbReference type="Proteomes" id="UP000672032"/>
    </source>
</evidence>
<feature type="compositionally biased region" description="Polar residues" evidence="4">
    <location>
        <begin position="633"/>
        <end position="642"/>
    </location>
</feature>
<feature type="compositionally biased region" description="Polar residues" evidence="4">
    <location>
        <begin position="512"/>
        <end position="522"/>
    </location>
</feature>
<evidence type="ECO:0000256" key="2">
    <source>
        <dbReference type="ARBA" id="ARBA00022763"/>
    </source>
</evidence>
<dbReference type="GO" id="GO:0003677">
    <property type="term" value="F:DNA binding"/>
    <property type="evidence" value="ECO:0007669"/>
    <property type="project" value="InterPro"/>
</dbReference>
<feature type="compositionally biased region" description="Polar residues" evidence="4">
    <location>
        <begin position="416"/>
        <end position="429"/>
    </location>
</feature>
<dbReference type="Gene3D" id="1.20.5.170">
    <property type="match status" value="1"/>
</dbReference>
<dbReference type="SMART" id="SM00384">
    <property type="entry name" value="AT_hook"/>
    <property type="match status" value="9"/>
</dbReference>
<dbReference type="GO" id="GO:0000709">
    <property type="term" value="P:meiotic joint molecule formation"/>
    <property type="evidence" value="ECO:0007669"/>
    <property type="project" value="TreeGrafter"/>
</dbReference>
<dbReference type="InterPro" id="IPR010760">
    <property type="entry name" value="DNA-repair_Swi5"/>
</dbReference>
<feature type="compositionally biased region" description="Acidic residues" evidence="4">
    <location>
        <begin position="28"/>
        <end position="37"/>
    </location>
</feature>